<sequence length="101" mass="11606">MKTPGGKKWVKHHEETTNYMVQPHKQITNSQFLSKGNAAQIQLNQGNRVSMQNVDHRKNRESERHHIRSVYTRAHSNNLCPDTVRLLRIGHTASDLLLLAS</sequence>
<evidence type="ECO:0000313" key="1">
    <source>
        <dbReference type="EMBL" id="CEK84864.1"/>
    </source>
</evidence>
<proteinExistence type="predicted"/>
<organism evidence="1">
    <name type="scientific">Arion vulgaris</name>
    <dbReference type="NCBI Taxonomy" id="1028688"/>
    <lineage>
        <taxon>Eukaryota</taxon>
        <taxon>Metazoa</taxon>
        <taxon>Spiralia</taxon>
        <taxon>Lophotrochozoa</taxon>
        <taxon>Mollusca</taxon>
        <taxon>Gastropoda</taxon>
        <taxon>Heterobranchia</taxon>
        <taxon>Euthyneura</taxon>
        <taxon>Panpulmonata</taxon>
        <taxon>Eupulmonata</taxon>
        <taxon>Stylommatophora</taxon>
        <taxon>Helicina</taxon>
        <taxon>Arionoidea</taxon>
        <taxon>Arionidae</taxon>
        <taxon>Arion</taxon>
    </lineage>
</organism>
<dbReference type="AlphaFoldDB" id="A0A0B7AUZ5"/>
<name>A0A0B7AUZ5_9EUPU</name>
<reference evidence="1" key="1">
    <citation type="submission" date="2014-12" db="EMBL/GenBank/DDBJ databases">
        <title>Insight into the proteome of Arion vulgaris.</title>
        <authorList>
            <person name="Aradska J."/>
            <person name="Bulat T."/>
            <person name="Smidak R."/>
            <person name="Sarate P."/>
            <person name="Gangsoo J."/>
            <person name="Sialana F."/>
            <person name="Bilban M."/>
            <person name="Lubec G."/>
        </authorList>
    </citation>
    <scope>NUCLEOTIDE SEQUENCE</scope>
    <source>
        <tissue evidence="1">Skin</tissue>
    </source>
</reference>
<protein>
    <submittedName>
        <fullName evidence="1">Uncharacterized protein</fullName>
    </submittedName>
</protein>
<accession>A0A0B7AUZ5</accession>
<dbReference type="EMBL" id="HACG01037999">
    <property type="protein sequence ID" value="CEK84864.1"/>
    <property type="molecule type" value="Transcribed_RNA"/>
</dbReference>
<gene>
    <name evidence="1" type="primary">ORF144950</name>
</gene>